<dbReference type="EMBL" id="CDMC01000003">
    <property type="protein sequence ID" value="CEL03063.1"/>
    <property type="molecule type" value="Genomic_DNA"/>
</dbReference>
<feature type="transmembrane region" description="Helical" evidence="1">
    <location>
        <begin position="12"/>
        <end position="29"/>
    </location>
</feature>
<evidence type="ECO:0000256" key="1">
    <source>
        <dbReference type="SAM" id="Phobius"/>
    </source>
</evidence>
<sequence length="83" mass="9714">MHMTSGNNWNILRTSFWALCLQVILINLRSLPLNIISLIYLMIQIDTTLYLLRPDSIRRYAAGFRDWTGNEGMWVVHECGDEE</sequence>
<evidence type="ECO:0000313" key="3">
    <source>
        <dbReference type="Proteomes" id="UP000054771"/>
    </source>
</evidence>
<keyword evidence="1" id="KW-0812">Transmembrane</keyword>
<dbReference type="AlphaFoldDB" id="A0A0U5FWH0"/>
<organism evidence="2 3">
    <name type="scientific">Aspergillus calidoustus</name>
    <dbReference type="NCBI Taxonomy" id="454130"/>
    <lineage>
        <taxon>Eukaryota</taxon>
        <taxon>Fungi</taxon>
        <taxon>Dikarya</taxon>
        <taxon>Ascomycota</taxon>
        <taxon>Pezizomycotina</taxon>
        <taxon>Eurotiomycetes</taxon>
        <taxon>Eurotiomycetidae</taxon>
        <taxon>Eurotiales</taxon>
        <taxon>Aspergillaceae</taxon>
        <taxon>Aspergillus</taxon>
        <taxon>Aspergillus subgen. Nidulantes</taxon>
    </lineage>
</organism>
<protein>
    <submittedName>
        <fullName evidence="2">Uncharacterized protein</fullName>
    </submittedName>
</protein>
<keyword evidence="1" id="KW-0472">Membrane</keyword>
<accession>A0A0U5FWH0</accession>
<reference evidence="3" key="1">
    <citation type="journal article" date="2016" name="Genome Announc.">
        <title>Draft genome sequences of fungus Aspergillus calidoustus.</title>
        <authorList>
            <person name="Horn F."/>
            <person name="Linde J."/>
            <person name="Mattern D.J."/>
            <person name="Walther G."/>
            <person name="Guthke R."/>
            <person name="Scherlach K."/>
            <person name="Martin K."/>
            <person name="Brakhage A.A."/>
            <person name="Petzke L."/>
            <person name="Valiante V."/>
        </authorList>
    </citation>
    <scope>NUCLEOTIDE SEQUENCE [LARGE SCALE GENOMIC DNA]</scope>
    <source>
        <strain evidence="3">SF006504</strain>
    </source>
</reference>
<name>A0A0U5FWH0_ASPCI</name>
<dbReference type="Proteomes" id="UP000054771">
    <property type="component" value="Unassembled WGS sequence"/>
</dbReference>
<keyword evidence="1" id="KW-1133">Transmembrane helix</keyword>
<gene>
    <name evidence="2" type="ORF">ASPCAL04221</name>
</gene>
<keyword evidence="3" id="KW-1185">Reference proteome</keyword>
<proteinExistence type="predicted"/>
<evidence type="ECO:0000313" key="2">
    <source>
        <dbReference type="EMBL" id="CEL03063.1"/>
    </source>
</evidence>
<feature type="transmembrane region" description="Helical" evidence="1">
    <location>
        <begin position="35"/>
        <end position="52"/>
    </location>
</feature>